<dbReference type="GeneID" id="24257658"/>
<dbReference type="InterPro" id="IPR013216">
    <property type="entry name" value="Methyltransf_11"/>
</dbReference>
<dbReference type="RefSeq" id="WP_038589832.1">
    <property type="nucleotide sequence ID" value="NZ_HG938353.1"/>
</dbReference>
<dbReference type="InterPro" id="IPR029063">
    <property type="entry name" value="SAM-dependent_MTases_sf"/>
</dbReference>
<dbReference type="SUPFAM" id="SSF53335">
    <property type="entry name" value="S-adenosyl-L-methionine-dependent methyltransferases"/>
    <property type="match status" value="1"/>
</dbReference>
<dbReference type="GO" id="GO:0032259">
    <property type="term" value="P:methylation"/>
    <property type="evidence" value="ECO:0007669"/>
    <property type="project" value="UniProtKB-KW"/>
</dbReference>
<evidence type="ECO:0000259" key="1">
    <source>
        <dbReference type="Pfam" id="PF08241"/>
    </source>
</evidence>
<evidence type="ECO:0000313" key="3">
    <source>
        <dbReference type="Proteomes" id="UP000028181"/>
    </source>
</evidence>
<keyword evidence="2" id="KW-0489">Methyltransferase</keyword>
<dbReference type="Pfam" id="PF08241">
    <property type="entry name" value="Methyltransf_11"/>
    <property type="match status" value="1"/>
</dbReference>
<feature type="domain" description="Methyltransferase type 11" evidence="1">
    <location>
        <begin position="52"/>
        <end position="150"/>
    </location>
</feature>
<dbReference type="HOGENOM" id="CLU_070643_1_1_5"/>
<dbReference type="PATRIC" id="fig|1028800.3.peg.3269"/>
<dbReference type="CDD" id="cd02440">
    <property type="entry name" value="AdoMet_MTases"/>
    <property type="match status" value="1"/>
</dbReference>
<organism evidence="2 3">
    <name type="scientific">Neorhizobium galegae bv. orientalis str. HAMBI 540</name>
    <dbReference type="NCBI Taxonomy" id="1028800"/>
    <lineage>
        <taxon>Bacteria</taxon>
        <taxon>Pseudomonadati</taxon>
        <taxon>Pseudomonadota</taxon>
        <taxon>Alphaproteobacteria</taxon>
        <taxon>Hyphomicrobiales</taxon>
        <taxon>Rhizobiaceae</taxon>
        <taxon>Rhizobium/Agrobacterium group</taxon>
        <taxon>Neorhizobium</taxon>
    </lineage>
</organism>
<name>A0A068SU73_NEOGA</name>
<dbReference type="Proteomes" id="UP000028181">
    <property type="component" value="Chromosome I"/>
</dbReference>
<keyword evidence="2" id="KW-0808">Transferase</keyword>
<accession>A0A068SU73</accession>
<dbReference type="OrthoDB" id="9770485at2"/>
<dbReference type="PANTHER" id="PTHR43591">
    <property type="entry name" value="METHYLTRANSFERASE"/>
    <property type="match status" value="1"/>
</dbReference>
<evidence type="ECO:0000313" key="2">
    <source>
        <dbReference type="EMBL" id="CDN49384.1"/>
    </source>
</evidence>
<sequence>MSSITSGNAVQYADSSKLVARGRLNREYTIAETGWFPWVARQLPLKPGDRVLDIGCGPAWFWASVIKDMPENLDLTLADQSSGMVEEALARCTPLPFGSVTGRQAEASALPFEDNSFDLVVAMHMLYHLPDPAAGIAEMFRVLKPGGFLAVTTNGMGNMRGIYELTTVFGSEPFDPSAAVFGYDKAEELMRARFRDVAFAQHPARMRITEPEDVFLALTSYPPGDSADEAQLDAFRQAIAAAFERGHGVLEVEKETGLFISRKPI</sequence>
<dbReference type="KEGG" id="ngg:RG540_CH32200"/>
<reference evidence="3" key="1">
    <citation type="journal article" date="2014" name="BMC Genomics">
        <title>Genome sequencing of two Neorhizobium galegae strains reveals a noeT gene responsible for the unusual acetylation of the nodulation factors.</title>
        <authorList>
            <person name="Osterman J."/>
            <person name="Marsh J."/>
            <person name="Laine P.K."/>
            <person name="Zeng Z."/>
            <person name="Alatalo E."/>
            <person name="Sullivan J.T."/>
            <person name="Young J.P."/>
            <person name="Thomas-Oates J."/>
            <person name="Paulin L."/>
            <person name="Lindstrom K."/>
        </authorList>
    </citation>
    <scope>NUCLEOTIDE SEQUENCE [LARGE SCALE GENOMIC DNA]</scope>
    <source>
        <strain evidence="3">HAMBI 540</strain>
    </source>
</reference>
<dbReference type="AlphaFoldDB" id="A0A068SU73"/>
<protein>
    <submittedName>
        <fullName evidence="2">Transcriptional regulator, MerR family/methyltransferase, UbiE/COQ5 family</fullName>
    </submittedName>
</protein>
<gene>
    <name evidence="2" type="ORF">RG540_CH32200</name>
</gene>
<dbReference type="EMBL" id="HG938353">
    <property type="protein sequence ID" value="CDN49384.1"/>
    <property type="molecule type" value="Genomic_DNA"/>
</dbReference>
<keyword evidence="3" id="KW-1185">Reference proteome</keyword>
<proteinExistence type="predicted"/>
<dbReference type="GO" id="GO:0008757">
    <property type="term" value="F:S-adenosylmethionine-dependent methyltransferase activity"/>
    <property type="evidence" value="ECO:0007669"/>
    <property type="project" value="InterPro"/>
</dbReference>
<dbReference type="eggNOG" id="COG2226">
    <property type="taxonomic scope" value="Bacteria"/>
</dbReference>
<dbReference type="Gene3D" id="3.40.50.150">
    <property type="entry name" value="Vaccinia Virus protein VP39"/>
    <property type="match status" value="1"/>
</dbReference>